<organism evidence="1 2">
    <name type="scientific">Vairimorpha ceranae</name>
    <dbReference type="NCBI Taxonomy" id="40302"/>
    <lineage>
        <taxon>Eukaryota</taxon>
        <taxon>Fungi</taxon>
        <taxon>Fungi incertae sedis</taxon>
        <taxon>Microsporidia</taxon>
        <taxon>Nosematidae</taxon>
        <taxon>Vairimorpha</taxon>
    </lineage>
</organism>
<dbReference type="RefSeq" id="XP_024332114.1">
    <property type="nucleotide sequence ID" value="XM_024475510.1"/>
</dbReference>
<evidence type="ECO:0000313" key="2">
    <source>
        <dbReference type="Proteomes" id="UP000034350"/>
    </source>
</evidence>
<dbReference type="Pfam" id="PF02466">
    <property type="entry name" value="Tim17"/>
    <property type="match status" value="1"/>
</dbReference>
<dbReference type="Proteomes" id="UP000034350">
    <property type="component" value="Unassembled WGS sequence"/>
</dbReference>
<keyword evidence="2" id="KW-1185">Reference proteome</keyword>
<accession>A0A0F9YVD2</accession>
<evidence type="ECO:0000313" key="1">
    <source>
        <dbReference type="EMBL" id="KKO76372.1"/>
    </source>
</evidence>
<dbReference type="GeneID" id="36320456"/>
<proteinExistence type="predicted"/>
<comment type="caution">
    <text evidence="1">The sequence shown here is derived from an EMBL/GenBank/DDBJ whole genome shotgun (WGS) entry which is preliminary data.</text>
</comment>
<sequence length="115" mass="12493">MSVILKKINRLKPKIIKGVSNTLQGYIFGCMMGLFTGNKEPSIRSVHQSGKDVAKICAIYSTAETVIEAVRKNDDFYTRALSGALTGSLCTKDKFLSTSNLFGTFSLGLYSGLSK</sequence>
<protein>
    <submittedName>
        <fullName evidence="1">Translocase tim22 17-like protein</fullName>
    </submittedName>
</protein>
<dbReference type="VEuPathDB" id="MicrosporidiaDB:AAJ76_4000140164"/>
<dbReference type="VEuPathDB" id="MicrosporidiaDB:G9O61_00g006750"/>
<dbReference type="OrthoDB" id="75343at2759"/>
<dbReference type="AlphaFoldDB" id="A0A0F9YVD2"/>
<reference evidence="1 2" key="1">
    <citation type="journal article" date="2015" name="Environ. Microbiol.">
        <title>Genome analyses suggest the presence of polyploidy and recent human-driven expansions in eight global populations of the honeybee pathogen Nosema ceranae.</title>
        <authorList>
            <person name="Pelin A."/>
            <person name="Selman M."/>
            <person name="Aris-Brosou S."/>
            <person name="Farinelli L."/>
            <person name="Corradi N."/>
        </authorList>
    </citation>
    <scope>NUCLEOTIDE SEQUENCE [LARGE SCALE GENOMIC DNA]</scope>
    <source>
        <strain evidence="1 2">PA08 1199</strain>
    </source>
</reference>
<gene>
    <name evidence="1" type="ORF">AAJ76_4000140164</name>
</gene>
<dbReference type="EMBL" id="JPQZ01000004">
    <property type="protein sequence ID" value="KKO76372.1"/>
    <property type="molecule type" value="Genomic_DNA"/>
</dbReference>
<name>A0A0F9YVD2_9MICR</name>